<sequence>MSARTRIARTSALGLIGMLVAGAIFGGASVARADDGATIGSIGGVESGQHIPGESTAPGVFEGEVEPVVSPEAPAEAPAPEVSEDPEVLVQSDPQVSEAAAAAPQLGEQAVEAASDAVETGAGNATLSWGVRASFRNYITGPIANGTITNLGAVTGAGPFVWPNGSGSGIAQTDGTDLEVTFGENEGVHFQGHESGEVHILDLKITEPRLTVTSSKTAELYVDVASRKYVDTVTVGEMQEFDDVHFADIQLSKPAIEGTRYTWKNATAEMTAAGLEAFGGFYSANDAGLDPITFSADMTEQPEQPSPTATTTSLTAKSSSPYVGANVALTAAVGPTDASGAVQFTQNGENLGDAKPVKNGVAETSAKPSKPGSYSYGAVFTPSDPEAFRASKSAPKTVKLERELTGTAGTLQWGVKESFRDYVVGPIAGGKIKASAGARQAENNGVFTFPQSSTQNWNGASGSVQYAGKVNFFGHHGQMNVDLLNPTIVVKNARSAEVRIPFDGTTLTLAHIDLTQIKPQKLEGNAVKFTKAPTTLSKAGAERFFVNGTGAGPTGTFYDAGTKLDDITFIIGADSGTKPAEPTDPASKPKPAGTPETPAAPASTDGAAAGSLSWSVSNAFAAYTTCTNKEAYGYAHCAKGSIETNGVGAGYLFPQAASSSWDRASQTGTVSYSGSVAFTGYGMTMYNVSNPSITVSGPASATLSTGNSTSFGSGTYQLDLASGSKSVGAGGEVTWSNVPVLGTLSSGGAGGSGSQSIGLDPLTFTVGAESQVSFGATAAGSEKKQYTAADTPPATTGVTVLTDAEKLTPGGRIEIEASGFDPDDEGVLVVLYSDPIVLDDAATADKNGVVRWSGTLPKDVRGTHTITIQGSTNAGAVIDIVEPKKKKSARSADVETEALSGAVAEDRVTSAAIIPAGGMAPWEWWASAAGLAAIAACMTLLTIRQRRNSA</sequence>
<feature type="region of interest" description="Disordered" evidence="1">
    <location>
        <begin position="346"/>
        <end position="368"/>
    </location>
</feature>
<comment type="caution">
    <text evidence="5">The sequence shown here is derived from an EMBL/GenBank/DDBJ whole genome shotgun (WGS) entry which is preliminary data.</text>
</comment>
<dbReference type="Pfam" id="PF16640">
    <property type="entry name" value="Big_3_5"/>
    <property type="match status" value="1"/>
</dbReference>
<reference evidence="5 6" key="1">
    <citation type="submission" date="2021-02" db="EMBL/GenBank/DDBJ databases">
        <title>Draft genome and description of Leucobacter sp nov strain Marseille-Q4368.</title>
        <authorList>
            <person name="Boxberger M."/>
            <person name="La Scola B."/>
        </authorList>
    </citation>
    <scope>NUCLEOTIDE SEQUENCE [LARGE SCALE GENOMIC DNA]</scope>
    <source>
        <strain evidence="5 6">Marseille-Q4368</strain>
    </source>
</reference>
<feature type="compositionally biased region" description="Low complexity" evidence="1">
    <location>
        <begin position="69"/>
        <end position="81"/>
    </location>
</feature>
<evidence type="ECO:0000256" key="1">
    <source>
        <dbReference type="SAM" id="MobiDB-lite"/>
    </source>
</evidence>
<name>A0ABS5M7L6_9MICO</name>
<dbReference type="RefSeq" id="WP_211650140.1">
    <property type="nucleotide sequence ID" value="NZ_JAFEVO010000001.1"/>
</dbReference>
<dbReference type="InterPro" id="IPR007331">
    <property type="entry name" value="Htaa"/>
</dbReference>
<feature type="region of interest" description="Disordered" evidence="1">
    <location>
        <begin position="297"/>
        <end position="317"/>
    </location>
</feature>
<feature type="domain" description="Htaa" evidence="3">
    <location>
        <begin position="409"/>
        <end position="569"/>
    </location>
</feature>
<evidence type="ECO:0000313" key="5">
    <source>
        <dbReference type="EMBL" id="MBS3183203.1"/>
    </source>
</evidence>
<keyword evidence="2" id="KW-0472">Membrane</keyword>
<protein>
    <submittedName>
        <fullName evidence="5">HtaA domain-containing protein</fullName>
    </submittedName>
</protein>
<dbReference type="EMBL" id="JAFEVO010000001">
    <property type="protein sequence ID" value="MBS3183203.1"/>
    <property type="molecule type" value="Genomic_DNA"/>
</dbReference>
<dbReference type="Proteomes" id="UP000811492">
    <property type="component" value="Unassembled WGS sequence"/>
</dbReference>
<evidence type="ECO:0000259" key="4">
    <source>
        <dbReference type="Pfam" id="PF16640"/>
    </source>
</evidence>
<gene>
    <name evidence="5" type="ORF">JSQ98_13515</name>
</gene>
<keyword evidence="2" id="KW-1133">Transmembrane helix</keyword>
<keyword evidence="2" id="KW-0812">Transmembrane</keyword>
<feature type="region of interest" description="Disordered" evidence="1">
    <location>
        <begin position="574"/>
        <end position="607"/>
    </location>
</feature>
<keyword evidence="6" id="KW-1185">Reference proteome</keyword>
<proteinExistence type="predicted"/>
<feature type="domain" description="Htaa" evidence="3">
    <location>
        <begin position="125"/>
        <end position="295"/>
    </location>
</feature>
<dbReference type="InterPro" id="IPR032109">
    <property type="entry name" value="Big_3_5"/>
</dbReference>
<feature type="compositionally biased region" description="Low complexity" evidence="1">
    <location>
        <begin position="306"/>
        <end position="317"/>
    </location>
</feature>
<feature type="transmembrane region" description="Helical" evidence="2">
    <location>
        <begin position="924"/>
        <end position="943"/>
    </location>
</feature>
<feature type="compositionally biased region" description="Low complexity" evidence="1">
    <location>
        <begin position="589"/>
        <end position="607"/>
    </location>
</feature>
<organism evidence="5 6">
    <name type="scientific">Leucobacter manosquensis</name>
    <dbReference type="NCBI Taxonomy" id="2810611"/>
    <lineage>
        <taxon>Bacteria</taxon>
        <taxon>Bacillati</taxon>
        <taxon>Actinomycetota</taxon>
        <taxon>Actinomycetes</taxon>
        <taxon>Micrococcales</taxon>
        <taxon>Microbacteriaceae</taxon>
        <taxon>Leucobacter</taxon>
    </lineage>
</organism>
<evidence type="ECO:0000259" key="3">
    <source>
        <dbReference type="Pfam" id="PF04213"/>
    </source>
</evidence>
<feature type="domain" description="Htaa" evidence="3">
    <location>
        <begin position="610"/>
        <end position="750"/>
    </location>
</feature>
<feature type="region of interest" description="Disordered" evidence="1">
    <location>
        <begin position="69"/>
        <end position="90"/>
    </location>
</feature>
<evidence type="ECO:0000256" key="2">
    <source>
        <dbReference type="SAM" id="Phobius"/>
    </source>
</evidence>
<evidence type="ECO:0000313" key="6">
    <source>
        <dbReference type="Proteomes" id="UP000811492"/>
    </source>
</evidence>
<dbReference type="Pfam" id="PF04213">
    <property type="entry name" value="HtaA"/>
    <property type="match status" value="3"/>
</dbReference>
<feature type="domain" description="Bacterial Ig-like" evidence="4">
    <location>
        <begin position="314"/>
        <end position="399"/>
    </location>
</feature>
<accession>A0ABS5M7L6</accession>